<sequence>MNPRPPRRHRGFTLIQLLAALAVLAALAAAALPAYNRHLREGRLREAQAALLENAQFLEKHYRQTGSIRANSTTWPTLPVTEAGGFCIRLSGLARGQSNQTEGKFTLKAVALDKTREPRVLKTNEALMTTICESSSSSCDDGLQHFSGDGSTDQDCRVYQH</sequence>
<dbReference type="RefSeq" id="WP_066076425.1">
    <property type="nucleotide sequence ID" value="NZ_CP181246.1"/>
</dbReference>
<dbReference type="NCBIfam" id="TIGR02532">
    <property type="entry name" value="IV_pilin_GFxxxE"/>
    <property type="match status" value="1"/>
</dbReference>
<organism evidence="1 2">
    <name type="scientific">Bergeriella denitrificans</name>
    <name type="common">Neisseria denitrificans</name>
    <dbReference type="NCBI Taxonomy" id="494"/>
    <lineage>
        <taxon>Bacteria</taxon>
        <taxon>Pseudomonadati</taxon>
        <taxon>Pseudomonadota</taxon>
        <taxon>Betaproteobacteria</taxon>
        <taxon>Neisseriales</taxon>
        <taxon>Neisseriaceae</taxon>
        <taxon>Bergeriella</taxon>
    </lineage>
</organism>
<dbReference type="InterPro" id="IPR031982">
    <property type="entry name" value="PilE-like"/>
</dbReference>
<dbReference type="Gene3D" id="3.30.700.50">
    <property type="match status" value="1"/>
</dbReference>
<dbReference type="InterPro" id="IPR012902">
    <property type="entry name" value="N_methyl_site"/>
</dbReference>
<reference evidence="1 2" key="1">
    <citation type="submission" date="2018-06" db="EMBL/GenBank/DDBJ databases">
        <authorList>
            <consortium name="Pathogen Informatics"/>
            <person name="Doyle S."/>
        </authorList>
    </citation>
    <scope>NUCLEOTIDE SEQUENCE [LARGE SCALE GENOMIC DNA]</scope>
    <source>
        <strain evidence="1 2">NCTC10295</strain>
    </source>
</reference>
<evidence type="ECO:0000313" key="2">
    <source>
        <dbReference type="Proteomes" id="UP000254651"/>
    </source>
</evidence>
<dbReference type="InterPro" id="IPR045584">
    <property type="entry name" value="Pilin-like"/>
</dbReference>
<accession>A0A378UKC9</accession>
<evidence type="ECO:0000313" key="1">
    <source>
        <dbReference type="EMBL" id="STZ76941.1"/>
    </source>
</evidence>
<keyword evidence="2" id="KW-1185">Reference proteome</keyword>
<dbReference type="Pfam" id="PF07963">
    <property type="entry name" value="N_methyl"/>
    <property type="match status" value="1"/>
</dbReference>
<dbReference type="AlphaFoldDB" id="A0A378UKC9"/>
<protein>
    <submittedName>
        <fullName evidence="1">Pilin</fullName>
    </submittedName>
</protein>
<proteinExistence type="predicted"/>
<dbReference type="Pfam" id="PF16732">
    <property type="entry name" value="ComP_DUS"/>
    <property type="match status" value="1"/>
</dbReference>
<name>A0A378UKC9_BERDE</name>
<dbReference type="EMBL" id="UGQS01000002">
    <property type="protein sequence ID" value="STZ76941.1"/>
    <property type="molecule type" value="Genomic_DNA"/>
</dbReference>
<dbReference type="SUPFAM" id="SSF54523">
    <property type="entry name" value="Pili subunits"/>
    <property type="match status" value="1"/>
</dbReference>
<gene>
    <name evidence="1" type="ORF">NCTC10295_01733</name>
</gene>
<dbReference type="GO" id="GO:0043683">
    <property type="term" value="P:type IV pilus assembly"/>
    <property type="evidence" value="ECO:0007669"/>
    <property type="project" value="InterPro"/>
</dbReference>
<dbReference type="Proteomes" id="UP000254651">
    <property type="component" value="Unassembled WGS sequence"/>
</dbReference>